<evidence type="ECO:0000313" key="4">
    <source>
        <dbReference type="Proteomes" id="UP000662986"/>
    </source>
</evidence>
<feature type="domain" description="MaoC-like" evidence="2">
    <location>
        <begin position="14"/>
        <end position="116"/>
    </location>
</feature>
<dbReference type="Pfam" id="PF01575">
    <property type="entry name" value="MaoC_dehydratas"/>
    <property type="match status" value="1"/>
</dbReference>
<name>A0A974W8X0_9NOCA</name>
<accession>A0A974W8X0</accession>
<dbReference type="Gene3D" id="3.10.129.10">
    <property type="entry name" value="Hotdog Thioesterase"/>
    <property type="match status" value="1"/>
</dbReference>
<organism evidence="3 4">
    <name type="scientific">Rhodococcus pseudokoreensis</name>
    <dbReference type="NCBI Taxonomy" id="2811421"/>
    <lineage>
        <taxon>Bacteria</taxon>
        <taxon>Bacillati</taxon>
        <taxon>Actinomycetota</taxon>
        <taxon>Actinomycetes</taxon>
        <taxon>Mycobacteriales</taxon>
        <taxon>Nocardiaceae</taxon>
        <taxon>Rhodococcus</taxon>
    </lineage>
</organism>
<dbReference type="SUPFAM" id="SSF54637">
    <property type="entry name" value="Thioesterase/thiol ester dehydrase-isomerase"/>
    <property type="match status" value="1"/>
</dbReference>
<dbReference type="CDD" id="cd03450">
    <property type="entry name" value="NodN"/>
    <property type="match status" value="1"/>
</dbReference>
<dbReference type="InterPro" id="IPR029069">
    <property type="entry name" value="HotDog_dom_sf"/>
</dbReference>
<dbReference type="PANTHER" id="PTHR42993:SF1">
    <property type="entry name" value="MAOC-LIKE DEHYDRATASE DOMAIN-CONTAINING PROTEIN"/>
    <property type="match status" value="1"/>
</dbReference>
<evidence type="ECO:0000256" key="1">
    <source>
        <dbReference type="ARBA" id="ARBA00005254"/>
    </source>
</evidence>
<evidence type="ECO:0000259" key="2">
    <source>
        <dbReference type="Pfam" id="PF01575"/>
    </source>
</evidence>
<dbReference type="EMBL" id="CP070619">
    <property type="protein sequence ID" value="QSE92795.1"/>
    <property type="molecule type" value="Genomic_DNA"/>
</dbReference>
<dbReference type="RefSeq" id="WP_206009247.1">
    <property type="nucleotide sequence ID" value="NZ_CP070619.1"/>
</dbReference>
<dbReference type="PANTHER" id="PTHR42993">
    <property type="entry name" value="MAOC-LIKE DEHYDRATASE DOMAIN-CONTAINING PROTEIN"/>
    <property type="match status" value="1"/>
</dbReference>
<sequence>MTPRVFSSVDEIVSALDEPLGSSRPHTLTQDDIDAFARLTGDEQWIHVDVDRARTGPFGAPIAHGYLVLSLIPALAADVYQLDVGSARLNYGSRTVRFPAPALVNSTLTVASSFVALDRQGPLAKLTVRHIVRSDGAEKPVCVAETITAVVT</sequence>
<gene>
    <name evidence="3" type="ORF">JWS13_31460</name>
</gene>
<proteinExistence type="inferred from homology"/>
<dbReference type="InterPro" id="IPR039375">
    <property type="entry name" value="NodN-like"/>
</dbReference>
<reference evidence="3 4" key="2">
    <citation type="journal article" date="2022" name="Arch. Microbiol.">
        <title>Rhodococcus pseudokoreensis sp. nov. isolated from the rhizosphere of young M26 apple rootstocks.</title>
        <authorList>
            <person name="Kampfer P."/>
            <person name="Glaeser S.P."/>
            <person name="Blom J."/>
            <person name="Wolf J."/>
            <person name="Benning S."/>
            <person name="Schloter M."/>
            <person name="Neumann-Schaal M."/>
        </authorList>
    </citation>
    <scope>NUCLEOTIDE SEQUENCE [LARGE SCALE GENOMIC DNA]</scope>
    <source>
        <strain evidence="3 4">R79</strain>
    </source>
</reference>
<comment type="similarity">
    <text evidence="1">Belongs to the enoyl-CoA hydratase/isomerase family.</text>
</comment>
<evidence type="ECO:0000313" key="3">
    <source>
        <dbReference type="EMBL" id="QSE92795.1"/>
    </source>
</evidence>
<keyword evidence="4" id="KW-1185">Reference proteome</keyword>
<protein>
    <submittedName>
        <fullName evidence="3">MaoC family dehydratase</fullName>
    </submittedName>
</protein>
<dbReference type="InterPro" id="IPR002539">
    <property type="entry name" value="MaoC-like_dom"/>
</dbReference>
<reference evidence="3 4" key="1">
    <citation type="journal article" date="2021" name="Microbiol. Resour. Announc.">
        <title>Complete Genome Sequences of Two Rhodococcus sp. Strains with Large and Linear Chromosomes, Isolated from Apple Rhizosphere.</title>
        <authorList>
            <person name="Benning S."/>
            <person name="Brugnone N."/>
            <person name="Siani R."/>
            <person name="Kublik S."/>
            <person name="Schloter M."/>
            <person name="Rad V."/>
        </authorList>
    </citation>
    <scope>NUCLEOTIDE SEQUENCE [LARGE SCALE GENOMIC DNA]</scope>
    <source>
        <strain evidence="3 4">R79</strain>
    </source>
</reference>
<dbReference type="Proteomes" id="UP000662986">
    <property type="component" value="Chromosome"/>
</dbReference>